<dbReference type="AlphaFoldDB" id="A0A5C5BBH8"/>
<dbReference type="InterPro" id="IPR015330">
    <property type="entry name" value="DNA_primase/pol_bifunc_N"/>
</dbReference>
<evidence type="ECO:0000313" key="5">
    <source>
        <dbReference type="Proteomes" id="UP000313849"/>
    </source>
</evidence>
<accession>A0A5C5BBH8</accession>
<dbReference type="SMART" id="SM00942">
    <property type="entry name" value="PriCT_1"/>
    <property type="match status" value="1"/>
</dbReference>
<dbReference type="EMBL" id="VENP01000047">
    <property type="protein sequence ID" value="TNU73412.1"/>
    <property type="molecule type" value="Genomic_DNA"/>
</dbReference>
<name>A0A5C5BBH8_9MICO</name>
<reference evidence="4 5" key="1">
    <citation type="submission" date="2019-06" db="EMBL/GenBank/DDBJ databases">
        <title>Draft genome sequence of Miniimonas arenae KCTC 19750T isolated from sea sand.</title>
        <authorList>
            <person name="Park S.-J."/>
        </authorList>
    </citation>
    <scope>NUCLEOTIDE SEQUENCE [LARGE SCALE GENOMIC DNA]</scope>
    <source>
        <strain evidence="4 5">KCTC 19750</strain>
    </source>
</reference>
<dbReference type="SMART" id="SM00943">
    <property type="entry name" value="Prim-Pol"/>
    <property type="match status" value="1"/>
</dbReference>
<gene>
    <name evidence="4" type="ORF">FH969_11515</name>
</gene>
<organism evidence="4 5">
    <name type="scientific">Miniimonas arenae</name>
    <dbReference type="NCBI Taxonomy" id="676201"/>
    <lineage>
        <taxon>Bacteria</taxon>
        <taxon>Bacillati</taxon>
        <taxon>Actinomycetota</taxon>
        <taxon>Actinomycetes</taxon>
        <taxon>Micrococcales</taxon>
        <taxon>Beutenbergiaceae</taxon>
        <taxon>Miniimonas</taxon>
    </lineage>
</organism>
<dbReference type="SUPFAM" id="SSF56747">
    <property type="entry name" value="Prim-pol domain"/>
    <property type="match status" value="1"/>
</dbReference>
<evidence type="ECO:0000313" key="4">
    <source>
        <dbReference type="EMBL" id="TNU73412.1"/>
    </source>
</evidence>
<feature type="region of interest" description="Disordered" evidence="1">
    <location>
        <begin position="273"/>
        <end position="298"/>
    </location>
</feature>
<dbReference type="InterPro" id="IPR014820">
    <property type="entry name" value="PriCT_1"/>
</dbReference>
<dbReference type="OrthoDB" id="3218228at2"/>
<evidence type="ECO:0000259" key="3">
    <source>
        <dbReference type="SMART" id="SM00943"/>
    </source>
</evidence>
<keyword evidence="5" id="KW-1185">Reference proteome</keyword>
<sequence>MDAVQLLTSVIDSTTAEAAERFAEAGIPVFPCVPGEKRPLSRHGFHDATTIPAQVAGWWHDWPDANIGMPTGSISGWEVVDVDMHGPVSGFGSFELARHEGLVDRWSALVRTPSGGIHAYYPADPVQRQPSWQVASAGIDFRGEGGYVLVPPSRVRVDGALVSYELIGAGHGQAMPVDAAGLRQFLDPRPAPAEAVRFAADASPGIDVERIASWVAARGEGERNRGLFWAACRFAEHGVAFTAARDYLGAAAERAGLPSAEVSATVRSAYRSAVGASPAAQHEQPPPAPRLPTGQVLP</sequence>
<evidence type="ECO:0000256" key="1">
    <source>
        <dbReference type="SAM" id="MobiDB-lite"/>
    </source>
</evidence>
<dbReference type="Proteomes" id="UP000313849">
    <property type="component" value="Unassembled WGS sequence"/>
</dbReference>
<protein>
    <submittedName>
        <fullName evidence="4">DNA primase</fullName>
    </submittedName>
</protein>
<proteinExistence type="predicted"/>
<dbReference type="CDD" id="cd04859">
    <property type="entry name" value="Prim_Pol"/>
    <property type="match status" value="1"/>
</dbReference>
<feature type="domain" description="Primase C-terminal 1" evidence="2">
    <location>
        <begin position="212"/>
        <end position="275"/>
    </location>
</feature>
<comment type="caution">
    <text evidence="4">The sequence shown here is derived from an EMBL/GenBank/DDBJ whole genome shotgun (WGS) entry which is preliminary data.</text>
</comment>
<feature type="domain" description="DNA primase/polymerase bifunctional N-terminal" evidence="3">
    <location>
        <begin position="19"/>
        <end position="186"/>
    </location>
</feature>
<evidence type="ECO:0000259" key="2">
    <source>
        <dbReference type="SMART" id="SM00942"/>
    </source>
</evidence>
<dbReference type="RefSeq" id="WP_108717747.1">
    <property type="nucleotide sequence ID" value="NZ_VENP01000047.1"/>
</dbReference>
<dbReference type="Pfam" id="PF09250">
    <property type="entry name" value="Prim-Pol"/>
    <property type="match status" value="1"/>
</dbReference>